<name>A0A415LC77_9FIRM</name>
<comment type="caution">
    <text evidence="5">The sequence shown here is derived from an EMBL/GenBank/DDBJ whole genome shotgun (WGS) entry which is preliminary data.</text>
</comment>
<dbReference type="NCBIfam" id="TIGR03786">
    <property type="entry name" value="strep_pil_rpt"/>
    <property type="match status" value="1"/>
</dbReference>
<feature type="chain" id="PRO_5019256936" description="Streptococcal pilin isopeptide linkage domain-containing protein" evidence="3">
    <location>
        <begin position="28"/>
        <end position="217"/>
    </location>
</feature>
<keyword evidence="2" id="KW-0812">Transmembrane</keyword>
<protein>
    <recommendedName>
        <fullName evidence="4">Streptococcal pilin isopeptide linkage domain-containing protein</fullName>
    </recommendedName>
</protein>
<evidence type="ECO:0000256" key="1">
    <source>
        <dbReference type="SAM" id="MobiDB-lite"/>
    </source>
</evidence>
<dbReference type="InterPro" id="IPR022464">
    <property type="entry name" value="Strep_pil_isopept_link"/>
</dbReference>
<evidence type="ECO:0000313" key="6">
    <source>
        <dbReference type="Proteomes" id="UP000285897"/>
    </source>
</evidence>
<dbReference type="AlphaFoldDB" id="A0A415LC77"/>
<feature type="transmembrane region" description="Helical" evidence="2">
    <location>
        <begin position="188"/>
        <end position="206"/>
    </location>
</feature>
<proteinExistence type="predicted"/>
<dbReference type="Pfam" id="PF12892">
    <property type="entry name" value="FctA"/>
    <property type="match status" value="1"/>
</dbReference>
<gene>
    <name evidence="5" type="ORF">DW021_11335</name>
</gene>
<keyword evidence="2" id="KW-1133">Transmembrane helix</keyword>
<dbReference type="EMBL" id="QROS01000008">
    <property type="protein sequence ID" value="RHL46034.1"/>
    <property type="molecule type" value="Genomic_DNA"/>
</dbReference>
<dbReference type="InterPro" id="IPR038174">
    <property type="entry name" value="Strep_pil_link_sf"/>
</dbReference>
<reference evidence="5 6" key="1">
    <citation type="submission" date="2018-08" db="EMBL/GenBank/DDBJ databases">
        <title>A genome reference for cultivated species of the human gut microbiota.</title>
        <authorList>
            <person name="Zou Y."/>
            <person name="Xue W."/>
            <person name="Luo G."/>
        </authorList>
    </citation>
    <scope>NUCLEOTIDE SEQUENCE [LARGE SCALE GENOMIC DNA]</scope>
    <source>
        <strain evidence="5 6">AF37-6AC</strain>
    </source>
</reference>
<dbReference type="RefSeq" id="WP_009247030.1">
    <property type="nucleotide sequence ID" value="NZ_QROS01000008.1"/>
</dbReference>
<dbReference type="Gene3D" id="2.60.40.3050">
    <property type="match status" value="1"/>
</dbReference>
<evidence type="ECO:0000256" key="2">
    <source>
        <dbReference type="SAM" id="Phobius"/>
    </source>
</evidence>
<feature type="region of interest" description="Disordered" evidence="1">
    <location>
        <begin position="162"/>
        <end position="181"/>
    </location>
</feature>
<dbReference type="Proteomes" id="UP000285897">
    <property type="component" value="Unassembled WGS sequence"/>
</dbReference>
<keyword evidence="2" id="KW-0472">Membrane</keyword>
<evidence type="ECO:0000256" key="3">
    <source>
        <dbReference type="SAM" id="SignalP"/>
    </source>
</evidence>
<sequence>MKKNRQILVLAALLFGFLCFPADKVLAASNVVEVPLTVKQNFEENSNEKGIDLTGTYEFRALDIGIPMPGDSDNDRHVFVLDGNNAEKMISLQFQHGGVYRYHLVQTSKDKENYTYDRSSYIIAVYIKNGENGKLVPQVIAEKNDGKKYGELMFYNSYNKKVDNPSKPSKPSKPAEQVQTGDSTDIKLHVMIASVALMLIVMLGYFKRNNQKENNRA</sequence>
<keyword evidence="3" id="KW-0732">Signal</keyword>
<feature type="signal peptide" evidence="3">
    <location>
        <begin position="1"/>
        <end position="27"/>
    </location>
</feature>
<organism evidence="5 6">
    <name type="scientific">Blautia obeum</name>
    <dbReference type="NCBI Taxonomy" id="40520"/>
    <lineage>
        <taxon>Bacteria</taxon>
        <taxon>Bacillati</taxon>
        <taxon>Bacillota</taxon>
        <taxon>Clostridia</taxon>
        <taxon>Lachnospirales</taxon>
        <taxon>Lachnospiraceae</taxon>
        <taxon>Blautia</taxon>
    </lineage>
</organism>
<dbReference type="GeneID" id="97508334"/>
<evidence type="ECO:0000313" key="5">
    <source>
        <dbReference type="EMBL" id="RHL46034.1"/>
    </source>
</evidence>
<accession>A0A415LC77</accession>
<evidence type="ECO:0000259" key="4">
    <source>
        <dbReference type="Pfam" id="PF12892"/>
    </source>
</evidence>
<feature type="domain" description="Streptococcal pilin isopeptide linkage" evidence="4">
    <location>
        <begin position="79"/>
        <end position="159"/>
    </location>
</feature>
<feature type="compositionally biased region" description="Low complexity" evidence="1">
    <location>
        <begin position="165"/>
        <end position="174"/>
    </location>
</feature>